<dbReference type="Proteomes" id="UP000504636">
    <property type="component" value="Unplaced"/>
</dbReference>
<dbReference type="RefSeq" id="XP_033578619.1">
    <property type="nucleotide sequence ID" value="XM_033721962.1"/>
</dbReference>
<evidence type="ECO:0000256" key="1">
    <source>
        <dbReference type="SAM" id="Phobius"/>
    </source>
</evidence>
<evidence type="ECO:0000313" key="2">
    <source>
        <dbReference type="EMBL" id="KAF2811655.1"/>
    </source>
</evidence>
<keyword evidence="3" id="KW-1185">Reference proteome</keyword>
<sequence length="250" mass="28081">MRPWMQMSAVYAVYAVVPGLLWLDAREGPVKLPTYQSSSTALDIIQSTVFKPIAVSGALSFIVWLASWHSYAILFPLRRTRSLGYSVYQLLLPFLAAALVVSAFLMAIPDVLMVLHDVWGKLCIFTRKVDTGEVYQTAVLTAGYVSCFSAILQVLSLCYSARLFKPDSWTIFDFEDDFDIPAVTIDSELANQLRELHTKALRDLHNQTPPVIDEVEEEEEEDKNISFVEAEELARNAWGEVVKVTARKVA</sequence>
<evidence type="ECO:0000313" key="3">
    <source>
        <dbReference type="Proteomes" id="UP000504636"/>
    </source>
</evidence>
<organism evidence="2">
    <name type="scientific">Mytilinidion resinicola</name>
    <dbReference type="NCBI Taxonomy" id="574789"/>
    <lineage>
        <taxon>Eukaryota</taxon>
        <taxon>Fungi</taxon>
        <taxon>Dikarya</taxon>
        <taxon>Ascomycota</taxon>
        <taxon>Pezizomycotina</taxon>
        <taxon>Dothideomycetes</taxon>
        <taxon>Pleosporomycetidae</taxon>
        <taxon>Mytilinidiales</taxon>
        <taxon>Mytilinidiaceae</taxon>
        <taxon>Mytilinidion</taxon>
    </lineage>
</organism>
<reference evidence="4" key="3">
    <citation type="submission" date="2025-04" db="UniProtKB">
        <authorList>
            <consortium name="RefSeq"/>
        </authorList>
    </citation>
    <scope>IDENTIFICATION</scope>
    <source>
        <strain evidence="4">CBS 304.34</strain>
    </source>
</reference>
<reference evidence="2 4" key="1">
    <citation type="journal article" date="2020" name="Stud. Mycol.">
        <title>101 Dothideomycetes genomes: a test case for predicting lifestyles and emergence of pathogens.</title>
        <authorList>
            <person name="Haridas S."/>
            <person name="Albert R."/>
            <person name="Binder M."/>
            <person name="Bloem J."/>
            <person name="Labutti K."/>
            <person name="Salamov A."/>
            <person name="Andreopoulos B."/>
            <person name="Baker S."/>
            <person name="Barry K."/>
            <person name="Bills G."/>
            <person name="Bluhm B."/>
            <person name="Cannon C."/>
            <person name="Castanera R."/>
            <person name="Culley D."/>
            <person name="Daum C."/>
            <person name="Ezra D."/>
            <person name="Gonzalez J."/>
            <person name="Henrissat B."/>
            <person name="Kuo A."/>
            <person name="Liang C."/>
            <person name="Lipzen A."/>
            <person name="Lutzoni F."/>
            <person name="Magnuson J."/>
            <person name="Mondo S."/>
            <person name="Nolan M."/>
            <person name="Ohm R."/>
            <person name="Pangilinan J."/>
            <person name="Park H.-J."/>
            <person name="Ramirez L."/>
            <person name="Alfaro M."/>
            <person name="Sun H."/>
            <person name="Tritt A."/>
            <person name="Yoshinaga Y."/>
            <person name="Zwiers L.-H."/>
            <person name="Turgeon B."/>
            <person name="Goodwin S."/>
            <person name="Spatafora J."/>
            <person name="Crous P."/>
            <person name="Grigoriev I."/>
        </authorList>
    </citation>
    <scope>NUCLEOTIDE SEQUENCE</scope>
    <source>
        <strain evidence="2 4">CBS 304.34</strain>
    </source>
</reference>
<accession>A0A6A6YUK7</accession>
<keyword evidence="1" id="KW-0472">Membrane</keyword>
<gene>
    <name evidence="2 4" type="ORF">BDZ99DRAFT_475183</name>
</gene>
<proteinExistence type="predicted"/>
<dbReference type="AlphaFoldDB" id="A0A6A6YUK7"/>
<protein>
    <submittedName>
        <fullName evidence="2 4">Uncharacterized protein</fullName>
    </submittedName>
</protein>
<dbReference type="GeneID" id="54462855"/>
<feature type="transmembrane region" description="Helical" evidence="1">
    <location>
        <begin position="49"/>
        <end position="75"/>
    </location>
</feature>
<dbReference type="EMBL" id="MU003698">
    <property type="protein sequence ID" value="KAF2811655.1"/>
    <property type="molecule type" value="Genomic_DNA"/>
</dbReference>
<evidence type="ECO:0000313" key="4">
    <source>
        <dbReference type="RefSeq" id="XP_033578619.1"/>
    </source>
</evidence>
<keyword evidence="1" id="KW-0812">Transmembrane</keyword>
<name>A0A6A6YUK7_9PEZI</name>
<keyword evidence="1" id="KW-1133">Transmembrane helix</keyword>
<feature type="transmembrane region" description="Helical" evidence="1">
    <location>
        <begin position="138"/>
        <end position="159"/>
    </location>
</feature>
<reference evidence="4" key="2">
    <citation type="submission" date="2020-04" db="EMBL/GenBank/DDBJ databases">
        <authorList>
            <consortium name="NCBI Genome Project"/>
        </authorList>
    </citation>
    <scope>NUCLEOTIDE SEQUENCE</scope>
    <source>
        <strain evidence="4">CBS 304.34</strain>
    </source>
</reference>
<feature type="transmembrane region" description="Helical" evidence="1">
    <location>
        <begin position="87"/>
        <end position="108"/>
    </location>
</feature>